<dbReference type="PANTHER" id="PTHR31642">
    <property type="entry name" value="TRICHOTHECENE 3-O-ACETYLTRANSFERASE"/>
    <property type="match status" value="1"/>
</dbReference>
<feature type="non-terminal residue" evidence="3">
    <location>
        <position position="1"/>
    </location>
</feature>
<evidence type="ECO:0000256" key="1">
    <source>
        <dbReference type="ARBA" id="ARBA00009861"/>
    </source>
</evidence>
<comment type="similarity">
    <text evidence="1">Belongs to the plant acyltransferase family.</text>
</comment>
<dbReference type="InterPro" id="IPR050317">
    <property type="entry name" value="Plant_Fungal_Acyltransferase"/>
</dbReference>
<keyword evidence="4" id="KW-1185">Reference proteome</keyword>
<evidence type="ECO:0000313" key="3">
    <source>
        <dbReference type="EMBL" id="KAH9295502.1"/>
    </source>
</evidence>
<protein>
    <submittedName>
        <fullName evidence="3">Uncharacterized protein</fullName>
    </submittedName>
</protein>
<evidence type="ECO:0000313" key="4">
    <source>
        <dbReference type="Proteomes" id="UP000824469"/>
    </source>
</evidence>
<proteinExistence type="inferred from homology"/>
<sequence length="254" mass="28089">MKKRAKEDGVLSRCTTFEALSASVWRSRSRALEMASEQETKLMFAVDGRSKFDPPFPRGYFGNGIVITSALCRAGELAENLMSHTVGLVQKVVGMVTDKYMRSAIDYFELTRARPSLTVTLLVTTWSRLSFHTSDFGWGEPFQSGPITLPAKEVVLFLSHGRERKSINVLLGLLASAMERFQQFFGKALGLLTCTDRFFNLRQASAGSPSPASALPLIVYVADALLEDETLLEGWSQGLVAYEKKRLGVISTYA</sequence>
<organism evidence="3 4">
    <name type="scientific">Taxus chinensis</name>
    <name type="common">Chinese yew</name>
    <name type="synonym">Taxus wallichiana var. chinensis</name>
    <dbReference type="NCBI Taxonomy" id="29808"/>
    <lineage>
        <taxon>Eukaryota</taxon>
        <taxon>Viridiplantae</taxon>
        <taxon>Streptophyta</taxon>
        <taxon>Embryophyta</taxon>
        <taxon>Tracheophyta</taxon>
        <taxon>Spermatophyta</taxon>
        <taxon>Pinopsida</taxon>
        <taxon>Pinidae</taxon>
        <taxon>Conifers II</taxon>
        <taxon>Cupressales</taxon>
        <taxon>Taxaceae</taxon>
        <taxon>Taxus</taxon>
    </lineage>
</organism>
<keyword evidence="2" id="KW-0808">Transferase</keyword>
<dbReference type="Proteomes" id="UP000824469">
    <property type="component" value="Unassembled WGS sequence"/>
</dbReference>
<dbReference type="PANTHER" id="PTHR31642:SF310">
    <property type="entry name" value="FATTY ALCOHOL:CAFFEOYL-COA ACYLTRANSFERASE"/>
    <property type="match status" value="1"/>
</dbReference>
<evidence type="ECO:0000256" key="2">
    <source>
        <dbReference type="ARBA" id="ARBA00022679"/>
    </source>
</evidence>
<gene>
    <name evidence="3" type="ORF">KI387_039090</name>
</gene>
<dbReference type="OMA" id="WQEISIM"/>
<dbReference type="EMBL" id="JAHRHJ020000011">
    <property type="protein sequence ID" value="KAH9295502.1"/>
    <property type="molecule type" value="Genomic_DNA"/>
</dbReference>
<dbReference type="Gene3D" id="3.30.559.10">
    <property type="entry name" value="Chloramphenicol acetyltransferase-like domain"/>
    <property type="match status" value="1"/>
</dbReference>
<dbReference type="AlphaFoldDB" id="A0AA38C7M8"/>
<dbReference type="InterPro" id="IPR023213">
    <property type="entry name" value="CAT-like_dom_sf"/>
</dbReference>
<reference evidence="3 4" key="1">
    <citation type="journal article" date="2021" name="Nat. Plants">
        <title>The Taxus genome provides insights into paclitaxel biosynthesis.</title>
        <authorList>
            <person name="Xiong X."/>
            <person name="Gou J."/>
            <person name="Liao Q."/>
            <person name="Li Y."/>
            <person name="Zhou Q."/>
            <person name="Bi G."/>
            <person name="Li C."/>
            <person name="Du R."/>
            <person name="Wang X."/>
            <person name="Sun T."/>
            <person name="Guo L."/>
            <person name="Liang H."/>
            <person name="Lu P."/>
            <person name="Wu Y."/>
            <person name="Zhang Z."/>
            <person name="Ro D.K."/>
            <person name="Shang Y."/>
            <person name="Huang S."/>
            <person name="Yan J."/>
        </authorList>
    </citation>
    <scope>NUCLEOTIDE SEQUENCE [LARGE SCALE GENOMIC DNA]</scope>
    <source>
        <strain evidence="3">Ta-2019</strain>
    </source>
</reference>
<accession>A0AA38C7M8</accession>
<dbReference type="Pfam" id="PF02458">
    <property type="entry name" value="Transferase"/>
    <property type="match status" value="1"/>
</dbReference>
<comment type="caution">
    <text evidence="3">The sequence shown here is derived from an EMBL/GenBank/DDBJ whole genome shotgun (WGS) entry which is preliminary data.</text>
</comment>
<dbReference type="GO" id="GO:0016747">
    <property type="term" value="F:acyltransferase activity, transferring groups other than amino-acyl groups"/>
    <property type="evidence" value="ECO:0007669"/>
    <property type="project" value="TreeGrafter"/>
</dbReference>
<name>A0AA38C7M8_TAXCH</name>